<proteinExistence type="predicted"/>
<feature type="domain" description="Endonuclease NucS C-terminal" evidence="2">
    <location>
        <begin position="136"/>
        <end position="236"/>
    </location>
</feature>
<dbReference type="GO" id="GO:0003677">
    <property type="term" value="F:DNA binding"/>
    <property type="evidence" value="ECO:0007669"/>
    <property type="project" value="UniProtKB-KW"/>
</dbReference>
<evidence type="ECO:0000259" key="3">
    <source>
        <dbReference type="Pfam" id="PF24706"/>
    </source>
</evidence>
<dbReference type="GO" id="GO:0016787">
    <property type="term" value="F:hydrolase activity"/>
    <property type="evidence" value="ECO:0007669"/>
    <property type="project" value="UniProtKB-KW"/>
</dbReference>
<sequence length="264" mass="30131">MNTKPYVWQMIKEAVENLGGKATYSEIKDYIRNKYGEVNESTINCQIIVCTVNHPSRIHYPENKKPRIANARYDFLFSTGYKYRRGEVEHYDPEKHGTWEICKDEYGKLMVAQMGLEETEAAAEAEDSPELLFPVESHLRDFIANNIDAITVNGHKLKLYVDEDGRDGVEYPTDVGPIDILAIDEEGNFVVFELKLSRGADKAMGQISRYMGWIKQHLAKDKGVKGVIVAKKVDEKLKYAASIIPDISLFEYELNFKIQEVGIK</sequence>
<dbReference type="EC" id="3.1.-.-" evidence="4"/>
<gene>
    <name evidence="4" type="primary">nucS_2</name>
    <name evidence="4" type="ORF">LOCNCDEO_00017</name>
</gene>
<dbReference type="EMBL" id="MT631682">
    <property type="protein sequence ID" value="QNO57206.1"/>
    <property type="molecule type" value="Genomic_DNA"/>
</dbReference>
<dbReference type="InterPro" id="IPR002793">
    <property type="entry name" value="Endonuclease_NucS"/>
</dbReference>
<organism evidence="4">
    <name type="scientific">Candidatus Methanophaga sp. ANME-1 ERB7</name>
    <dbReference type="NCBI Taxonomy" id="2759913"/>
    <lineage>
        <taxon>Archaea</taxon>
        <taxon>Methanobacteriati</taxon>
        <taxon>Methanobacteriota</taxon>
        <taxon>Stenosarchaea group</taxon>
        <taxon>Methanomicrobia</taxon>
        <taxon>Candidatus Methanophagales</taxon>
        <taxon>Candidatus Methanophagaceae</taxon>
        <taxon>Candidatus Methanophaga</taxon>
    </lineage>
</organism>
<keyword evidence="4" id="KW-0255">Endonuclease</keyword>
<protein>
    <submittedName>
        <fullName evidence="4">Endonuclease NucS</fullName>
        <ecNumber evidence="4">3.1.-.-</ecNumber>
    </submittedName>
</protein>
<dbReference type="InterPro" id="IPR048301">
    <property type="entry name" value="NucS_C"/>
</dbReference>
<feature type="domain" description="DUF7669" evidence="3">
    <location>
        <begin position="7"/>
        <end position="74"/>
    </location>
</feature>
<accession>A0A7G9ZAC2</accession>
<name>A0A7G9ZAC2_9EURY</name>
<keyword evidence="4" id="KW-0378">Hydrolase</keyword>
<evidence type="ECO:0000313" key="4">
    <source>
        <dbReference type="EMBL" id="QNO57206.1"/>
    </source>
</evidence>
<dbReference type="Pfam" id="PF24706">
    <property type="entry name" value="DUF7669"/>
    <property type="match status" value="1"/>
</dbReference>
<dbReference type="PANTHER" id="PTHR38814:SF1">
    <property type="entry name" value="ENDONUCLEASE NUCS"/>
    <property type="match status" value="1"/>
</dbReference>
<dbReference type="InterPro" id="IPR056086">
    <property type="entry name" value="DUF7669"/>
</dbReference>
<dbReference type="AlphaFoldDB" id="A0A7G9ZAC2"/>
<evidence type="ECO:0000259" key="2">
    <source>
        <dbReference type="Pfam" id="PF01939"/>
    </source>
</evidence>
<dbReference type="GO" id="GO:0004519">
    <property type="term" value="F:endonuclease activity"/>
    <property type="evidence" value="ECO:0007669"/>
    <property type="project" value="UniProtKB-KW"/>
</dbReference>
<dbReference type="CDD" id="cd22341">
    <property type="entry name" value="NucS-like"/>
    <property type="match status" value="1"/>
</dbReference>
<dbReference type="InterPro" id="IPR011856">
    <property type="entry name" value="tRNA_endonuc-like_dom_sf"/>
</dbReference>
<dbReference type="Pfam" id="PF01939">
    <property type="entry name" value="NucS_C"/>
    <property type="match status" value="1"/>
</dbReference>
<keyword evidence="4" id="KW-0540">Nuclease</keyword>
<keyword evidence="1" id="KW-0238">DNA-binding</keyword>
<dbReference type="Gene3D" id="3.40.1350.10">
    <property type="match status" value="1"/>
</dbReference>
<reference evidence="4" key="1">
    <citation type="submission" date="2020-06" db="EMBL/GenBank/DDBJ databases">
        <title>Unique genomic features of the anaerobic methanotrophic archaea.</title>
        <authorList>
            <person name="Chadwick G.L."/>
            <person name="Skennerton C.T."/>
            <person name="Laso-Perez R."/>
            <person name="Leu A.O."/>
            <person name="Speth D.R."/>
            <person name="Yu H."/>
            <person name="Morgan-Lang C."/>
            <person name="Hatzenpichler R."/>
            <person name="Goudeau D."/>
            <person name="Malmstrom R."/>
            <person name="Brazelton W.J."/>
            <person name="Woyke T."/>
            <person name="Hallam S.J."/>
            <person name="Tyson G.W."/>
            <person name="Wegener G."/>
            <person name="Boetius A."/>
            <person name="Orphan V."/>
        </authorList>
    </citation>
    <scope>NUCLEOTIDE SEQUENCE</scope>
</reference>
<dbReference type="PANTHER" id="PTHR38814">
    <property type="entry name" value="ENDONUCLEASE NUCS"/>
    <property type="match status" value="1"/>
</dbReference>
<evidence type="ECO:0000256" key="1">
    <source>
        <dbReference type="ARBA" id="ARBA00023125"/>
    </source>
</evidence>